<dbReference type="Gene3D" id="1.25.40.20">
    <property type="entry name" value="Ankyrin repeat-containing domain"/>
    <property type="match status" value="2"/>
</dbReference>
<keyword evidence="1" id="KW-0677">Repeat</keyword>
<dbReference type="GO" id="GO:0004842">
    <property type="term" value="F:ubiquitin-protein transferase activity"/>
    <property type="evidence" value="ECO:0007669"/>
    <property type="project" value="TreeGrafter"/>
</dbReference>
<dbReference type="InterPro" id="IPR036770">
    <property type="entry name" value="Ankyrin_rpt-contain_sf"/>
</dbReference>
<evidence type="ECO:0000256" key="2">
    <source>
        <dbReference type="ARBA" id="ARBA00023043"/>
    </source>
</evidence>
<dbReference type="Pfam" id="PF00023">
    <property type="entry name" value="Ank"/>
    <property type="match status" value="1"/>
</dbReference>
<feature type="compositionally biased region" description="Polar residues" evidence="4">
    <location>
        <begin position="1"/>
        <end position="22"/>
    </location>
</feature>
<evidence type="ECO:0000256" key="1">
    <source>
        <dbReference type="ARBA" id="ARBA00022737"/>
    </source>
</evidence>
<evidence type="ECO:0000256" key="4">
    <source>
        <dbReference type="SAM" id="MobiDB-lite"/>
    </source>
</evidence>
<organism evidence="5 6">
    <name type="scientific">Cymbomonas tetramitiformis</name>
    <dbReference type="NCBI Taxonomy" id="36881"/>
    <lineage>
        <taxon>Eukaryota</taxon>
        <taxon>Viridiplantae</taxon>
        <taxon>Chlorophyta</taxon>
        <taxon>Pyramimonadophyceae</taxon>
        <taxon>Pyramimonadales</taxon>
        <taxon>Pyramimonadaceae</taxon>
        <taxon>Cymbomonas</taxon>
    </lineage>
</organism>
<name>A0AAE0EUJ5_9CHLO</name>
<feature type="repeat" description="ANK" evidence="3">
    <location>
        <begin position="412"/>
        <end position="444"/>
    </location>
</feature>
<sequence>MLHSNAHSSATPSVQASTPTEASEQDAAMGFHEYAMHLATERENAPCSHCHEGGYPETWDGGESFHCSTCKHDFTSQERQAQERRMMQLTEKHDAATTSQSEDTLVSRGVTVGWLKHFVKQLTPGMKTSEVVAKVIQPCTECLRCRYVELPQMTSDNTVGCAEVFVSHTWGAPFADTVAAIAHALPDAARVWLDIFAVRQWPGNGADLSFRNVVRNTNALLLCAVHVPAIAEMNKDDAMVRRVPEEAKRICAFFRVWCLVELQAALHAGKPVVMLIGAAETNGSFKANTEMCQNLYFCVDVRQAVASVETDRKRILREVEDSNGGVDALNKQARGAINGAWETMGHPAVIAAGCGFPQALFSSCLPKEGEPSEECAARLGVVLRAASASGTTAAVVELLEAGAALDATDNKYGSTALMEAASSGHEVVLRLLLKSGAALDATSNQGWTALMHAAEGGHEGALRMLLEAGAEPNAADDNGWTALMYAAEGGHEGALSVLLEAGAVLHATSNDGVTALRWAELNEHDGAVRVLQEAGGKSAELET</sequence>
<dbReference type="Proteomes" id="UP001190700">
    <property type="component" value="Unassembled WGS sequence"/>
</dbReference>
<dbReference type="InterPro" id="IPR002110">
    <property type="entry name" value="Ankyrin_rpt"/>
</dbReference>
<dbReference type="PROSITE" id="PS50088">
    <property type="entry name" value="ANK_REPEAT"/>
    <property type="match status" value="3"/>
</dbReference>
<dbReference type="PANTHER" id="PTHR24171:SF8">
    <property type="entry name" value="BRCA1-ASSOCIATED RING DOMAIN PROTEIN 1"/>
    <property type="match status" value="1"/>
</dbReference>
<reference evidence="5 6" key="1">
    <citation type="journal article" date="2015" name="Genome Biol. Evol.">
        <title>Comparative Genomics of a Bacterivorous Green Alga Reveals Evolutionary Causalities and Consequences of Phago-Mixotrophic Mode of Nutrition.</title>
        <authorList>
            <person name="Burns J.A."/>
            <person name="Paasch A."/>
            <person name="Narechania A."/>
            <person name="Kim E."/>
        </authorList>
    </citation>
    <scope>NUCLEOTIDE SEQUENCE [LARGE SCALE GENOMIC DNA]</scope>
    <source>
        <strain evidence="5 6">PLY_AMNH</strain>
    </source>
</reference>
<keyword evidence="2 3" id="KW-0040">ANK repeat</keyword>
<comment type="caution">
    <text evidence="5">The sequence shown here is derived from an EMBL/GenBank/DDBJ whole genome shotgun (WGS) entry which is preliminary data.</text>
</comment>
<proteinExistence type="predicted"/>
<gene>
    <name evidence="5" type="ORF">CYMTET_49596</name>
</gene>
<dbReference type="PROSITE" id="PS50297">
    <property type="entry name" value="ANK_REP_REGION"/>
    <property type="match status" value="3"/>
</dbReference>
<keyword evidence="6" id="KW-1185">Reference proteome</keyword>
<feature type="repeat" description="ANK" evidence="3">
    <location>
        <begin position="478"/>
        <end position="510"/>
    </location>
</feature>
<evidence type="ECO:0000256" key="3">
    <source>
        <dbReference type="PROSITE-ProRule" id="PRU00023"/>
    </source>
</evidence>
<dbReference type="EMBL" id="LGRX02033603">
    <property type="protein sequence ID" value="KAK3240577.1"/>
    <property type="molecule type" value="Genomic_DNA"/>
</dbReference>
<accession>A0AAE0EUJ5</accession>
<dbReference type="SMART" id="SM00248">
    <property type="entry name" value="ANK"/>
    <property type="match status" value="4"/>
</dbReference>
<protein>
    <submittedName>
        <fullName evidence="5">Uncharacterized protein</fullName>
    </submittedName>
</protein>
<dbReference type="PANTHER" id="PTHR24171">
    <property type="entry name" value="ANKYRIN REPEAT DOMAIN-CONTAINING PROTEIN 39-RELATED"/>
    <property type="match status" value="1"/>
</dbReference>
<evidence type="ECO:0000313" key="5">
    <source>
        <dbReference type="EMBL" id="KAK3240577.1"/>
    </source>
</evidence>
<dbReference type="Pfam" id="PF12796">
    <property type="entry name" value="Ank_2"/>
    <property type="match status" value="1"/>
</dbReference>
<dbReference type="AlphaFoldDB" id="A0AAE0EUJ5"/>
<feature type="repeat" description="ANK" evidence="3">
    <location>
        <begin position="445"/>
        <end position="477"/>
    </location>
</feature>
<dbReference type="SUPFAM" id="SSF48403">
    <property type="entry name" value="Ankyrin repeat"/>
    <property type="match status" value="1"/>
</dbReference>
<feature type="region of interest" description="Disordered" evidence="4">
    <location>
        <begin position="1"/>
        <end position="25"/>
    </location>
</feature>
<dbReference type="GO" id="GO:0085020">
    <property type="term" value="P:protein K6-linked ubiquitination"/>
    <property type="evidence" value="ECO:0007669"/>
    <property type="project" value="TreeGrafter"/>
</dbReference>
<evidence type="ECO:0000313" key="6">
    <source>
        <dbReference type="Proteomes" id="UP001190700"/>
    </source>
</evidence>